<reference evidence="1" key="1">
    <citation type="submission" date="2021-05" db="EMBL/GenBank/DDBJ databases">
        <title>Genome of Sphingobium sp. strain.</title>
        <authorList>
            <person name="Fan R."/>
        </authorList>
    </citation>
    <scope>NUCLEOTIDE SEQUENCE</scope>
    <source>
        <strain evidence="1">H33</strain>
    </source>
</reference>
<sequence length="77" mass="8290">MEATVLHLADHRAVFVLPEQGGTVVFLASRGRTPRLAHENRFNQRADAETFARGLAQHFGCSIIGMSSAPADDEVAA</sequence>
<dbReference type="EMBL" id="JAHGAW010000001">
    <property type="protein sequence ID" value="MBT2185552.1"/>
    <property type="molecule type" value="Genomic_DNA"/>
</dbReference>
<evidence type="ECO:0000313" key="1">
    <source>
        <dbReference type="EMBL" id="MBT2185552.1"/>
    </source>
</evidence>
<gene>
    <name evidence="1" type="ORF">KK488_01160</name>
</gene>
<organism evidence="1 2">
    <name type="scientific">Sphingobium nicotianae</name>
    <dbReference type="NCBI Taxonomy" id="2782607"/>
    <lineage>
        <taxon>Bacteria</taxon>
        <taxon>Pseudomonadati</taxon>
        <taxon>Pseudomonadota</taxon>
        <taxon>Alphaproteobacteria</taxon>
        <taxon>Sphingomonadales</taxon>
        <taxon>Sphingomonadaceae</taxon>
        <taxon>Sphingobium</taxon>
    </lineage>
</organism>
<protein>
    <submittedName>
        <fullName evidence="1">Uncharacterized protein</fullName>
    </submittedName>
</protein>
<keyword evidence="2" id="KW-1185">Reference proteome</keyword>
<dbReference type="Proteomes" id="UP001138757">
    <property type="component" value="Unassembled WGS sequence"/>
</dbReference>
<dbReference type="AlphaFoldDB" id="A0A9X1D7X9"/>
<comment type="caution">
    <text evidence="1">The sequence shown here is derived from an EMBL/GenBank/DDBJ whole genome shotgun (WGS) entry which is preliminary data.</text>
</comment>
<evidence type="ECO:0000313" key="2">
    <source>
        <dbReference type="Proteomes" id="UP001138757"/>
    </source>
</evidence>
<proteinExistence type="predicted"/>
<accession>A0A9X1D7X9</accession>
<dbReference type="RefSeq" id="WP_214621299.1">
    <property type="nucleotide sequence ID" value="NZ_JAHGAW010000001.1"/>
</dbReference>
<name>A0A9X1D7X9_9SPHN</name>